<dbReference type="AlphaFoldDB" id="A0A1H9QLX5"/>
<feature type="transmembrane region" description="Helical" evidence="1">
    <location>
        <begin position="68"/>
        <end position="86"/>
    </location>
</feature>
<sequence>MTSTHDSPVAAPREGVIAAHDPTTSILMWVWHLRYRSGASTRALTVVSSVLLLFAIAMFLLAESINTPLPIILVVNNALILIGYWLPGSHYRWVRSTLRQLNIHPWRAVRARVLRAGRWSSVVEVTDDGAPVVFQVWIDPAHRAMITDTAYLIRERGKRAVLRVPGSREMFPARVRGPVEPAEVPAVAVTERWAGLARDRLLWVAAQLALVLGVLSLVSALIWSSPYAIALAAGVFVCVLAVAAFVMRHRLADIRLPALVASGEWVRAAAAPSNWTTRRDSTANATATLRFDDGTTRVVTMPAASVDLLGAVVDSGTLWVTGTEGTVAAGFPGFPLLAVGTITRP</sequence>
<dbReference type="Proteomes" id="UP000199051">
    <property type="component" value="Unassembled WGS sequence"/>
</dbReference>
<proteinExistence type="predicted"/>
<keyword evidence="3" id="KW-1185">Reference proteome</keyword>
<dbReference type="EMBL" id="FOGI01000004">
    <property type="protein sequence ID" value="SER61581.1"/>
    <property type="molecule type" value="Genomic_DNA"/>
</dbReference>
<feature type="transmembrane region" description="Helical" evidence="1">
    <location>
        <begin position="43"/>
        <end position="62"/>
    </location>
</feature>
<reference evidence="3" key="1">
    <citation type="submission" date="2016-10" db="EMBL/GenBank/DDBJ databases">
        <authorList>
            <person name="Varghese N."/>
            <person name="Submissions S."/>
        </authorList>
    </citation>
    <scope>NUCLEOTIDE SEQUENCE [LARGE SCALE GENOMIC DNA]</scope>
    <source>
        <strain evidence="3">DSM 44260</strain>
    </source>
</reference>
<evidence type="ECO:0000313" key="3">
    <source>
        <dbReference type="Proteomes" id="UP000199051"/>
    </source>
</evidence>
<keyword evidence="1" id="KW-1133">Transmembrane helix</keyword>
<gene>
    <name evidence="2" type="ORF">SAMN04487818_104353</name>
</gene>
<keyword evidence="1" id="KW-0472">Membrane</keyword>
<protein>
    <submittedName>
        <fullName evidence="2">Uncharacterized protein</fullName>
    </submittedName>
</protein>
<feature type="transmembrane region" description="Helical" evidence="1">
    <location>
        <begin position="229"/>
        <end position="247"/>
    </location>
</feature>
<keyword evidence="1" id="KW-0812">Transmembrane</keyword>
<name>A0A1H9QLX5_9PSEU</name>
<evidence type="ECO:0000256" key="1">
    <source>
        <dbReference type="SAM" id="Phobius"/>
    </source>
</evidence>
<feature type="transmembrane region" description="Helical" evidence="1">
    <location>
        <begin position="201"/>
        <end position="223"/>
    </location>
</feature>
<dbReference type="RefSeq" id="WP_092776865.1">
    <property type="nucleotide sequence ID" value="NZ_FOGI01000004.1"/>
</dbReference>
<organism evidence="2 3">
    <name type="scientific">Actinokineospora terrae</name>
    <dbReference type="NCBI Taxonomy" id="155974"/>
    <lineage>
        <taxon>Bacteria</taxon>
        <taxon>Bacillati</taxon>
        <taxon>Actinomycetota</taxon>
        <taxon>Actinomycetes</taxon>
        <taxon>Pseudonocardiales</taxon>
        <taxon>Pseudonocardiaceae</taxon>
        <taxon>Actinokineospora</taxon>
    </lineage>
</organism>
<dbReference type="STRING" id="155974.SAMN04487818_104353"/>
<evidence type="ECO:0000313" key="2">
    <source>
        <dbReference type="EMBL" id="SER61581.1"/>
    </source>
</evidence>
<accession>A0A1H9QLX5</accession>